<proteinExistence type="predicted"/>
<evidence type="ECO:0000313" key="2">
    <source>
        <dbReference type="Proteomes" id="UP000316125"/>
    </source>
</evidence>
<organism evidence="1 2">
    <name type="scientific">Microbacterium foliorum</name>
    <dbReference type="NCBI Taxonomy" id="104336"/>
    <lineage>
        <taxon>Bacteria</taxon>
        <taxon>Bacillati</taxon>
        <taxon>Actinomycetota</taxon>
        <taxon>Actinomycetes</taxon>
        <taxon>Micrococcales</taxon>
        <taxon>Microbacteriaceae</taxon>
        <taxon>Microbacterium</taxon>
    </lineage>
</organism>
<dbReference type="AlphaFoldDB" id="A0A4Y5YSK0"/>
<accession>A0A4Y5YSK0</accession>
<dbReference type="EMBL" id="CP041040">
    <property type="protein sequence ID" value="QDE35578.1"/>
    <property type="molecule type" value="Genomic_DNA"/>
</dbReference>
<gene>
    <name evidence="1" type="ORF">FIV50_12755</name>
</gene>
<dbReference type="OrthoDB" id="5538531at2"/>
<protein>
    <submittedName>
        <fullName evidence="1">Uncharacterized protein</fullName>
    </submittedName>
</protein>
<dbReference type="Proteomes" id="UP000316125">
    <property type="component" value="Chromosome"/>
</dbReference>
<reference evidence="1 2" key="1">
    <citation type="submission" date="2019-06" db="EMBL/GenBank/DDBJ databases">
        <title>Complete genome of Microbacterium foliorum M2.</title>
        <authorList>
            <person name="Cao G."/>
        </authorList>
    </citation>
    <scope>NUCLEOTIDE SEQUENCE [LARGE SCALE GENOMIC DNA]</scope>
    <source>
        <strain evidence="1 2">M2</strain>
    </source>
</reference>
<evidence type="ECO:0000313" key="1">
    <source>
        <dbReference type="EMBL" id="QDE35578.1"/>
    </source>
</evidence>
<sequence>MNGSSYDLAEREDGFQYDLHMKCDCGAVSSLTQSAYVEGESRARMPCATCGEEIHYGPAVAAIRDEDDAALGSSDLNSFAWYHTSTQPDWPSQKYAEQFAEDVRWTDRPFGPTRESFIASQTSKALHVGTYEAAIENMLRRMDDQDDGASQFYLYRVALRLDSNLLNPGFRDENHEVASDISVHELDEGDLSAVRYLNVREAVGTLSLAIRPRSVAAVQRIAIPLPDLSADIDASAIAAALEETKTVVLERADSVARLGLNLREVNAMALGLRSDRGGVAKKHKAIERRYYAQWRELEEALADRCLPNVGALVRRNFIDAIMQRRTDDVDAFVTQYRSYAALLAHSDLVRARLVTTPWRVVTSGA</sequence>
<dbReference type="RefSeq" id="WP_140037752.1">
    <property type="nucleotide sequence ID" value="NZ_CP041040.1"/>
</dbReference>
<name>A0A4Y5YSK0_9MICO</name>